<dbReference type="InterPro" id="IPR001882">
    <property type="entry name" value="Biotin_BS"/>
</dbReference>
<evidence type="ECO:0000256" key="7">
    <source>
        <dbReference type="ARBA" id="ARBA00023267"/>
    </source>
</evidence>
<keyword evidence="4 8" id="KW-0276">Fatty acid metabolism</keyword>
<dbReference type="AlphaFoldDB" id="A0A379C2U1"/>
<sequence>MNNFDTIFDKFINSNLSKLKFKDNNFELFLEKGGEKAEIEIKNTETPLKETHEKTFEEICSPIVGVIYLSQGQGKENYVSLNSKVKKGQVLCILEAMKVFNELKAPFDGIIRKINFNSEDLVGQGDVIFEMEKC</sequence>
<name>A0A379C2U1_9FIRM</name>
<dbReference type="GO" id="GO:0009317">
    <property type="term" value="C:acetyl-CoA carboxylase complex"/>
    <property type="evidence" value="ECO:0007669"/>
    <property type="project" value="InterPro"/>
</dbReference>
<dbReference type="Pfam" id="PF00364">
    <property type="entry name" value="Biotin_lipoyl"/>
    <property type="match status" value="1"/>
</dbReference>
<dbReference type="Gene3D" id="2.40.50.100">
    <property type="match status" value="1"/>
</dbReference>
<accession>A0A379C2U1</accession>
<gene>
    <name evidence="10" type="primary">accB</name>
    <name evidence="10" type="ORF">NCTC13149_00352</name>
</gene>
<dbReference type="InterPro" id="IPR001249">
    <property type="entry name" value="AcCoA_biotinCC"/>
</dbReference>
<evidence type="ECO:0000256" key="4">
    <source>
        <dbReference type="ARBA" id="ARBA00022832"/>
    </source>
</evidence>
<dbReference type="Proteomes" id="UP000255517">
    <property type="component" value="Unassembled WGS sequence"/>
</dbReference>
<evidence type="ECO:0000256" key="3">
    <source>
        <dbReference type="ARBA" id="ARBA00022516"/>
    </source>
</evidence>
<evidence type="ECO:0000256" key="6">
    <source>
        <dbReference type="ARBA" id="ARBA00023160"/>
    </source>
</evidence>
<keyword evidence="5 8" id="KW-0443">Lipid metabolism</keyword>
<dbReference type="PANTHER" id="PTHR45266">
    <property type="entry name" value="OXALOACETATE DECARBOXYLASE ALPHA CHAIN"/>
    <property type="match status" value="1"/>
</dbReference>
<dbReference type="CDD" id="cd06850">
    <property type="entry name" value="biotinyl_domain"/>
    <property type="match status" value="1"/>
</dbReference>
<dbReference type="GO" id="GO:0006633">
    <property type="term" value="P:fatty acid biosynthetic process"/>
    <property type="evidence" value="ECO:0007669"/>
    <property type="project" value="UniProtKB-UniPathway"/>
</dbReference>
<evidence type="ECO:0000256" key="8">
    <source>
        <dbReference type="RuleBase" id="RU364072"/>
    </source>
</evidence>
<dbReference type="EMBL" id="UGSZ01000001">
    <property type="protein sequence ID" value="SUB56580.1"/>
    <property type="molecule type" value="Genomic_DNA"/>
</dbReference>
<dbReference type="PROSITE" id="PS50968">
    <property type="entry name" value="BIOTINYL_LIPOYL"/>
    <property type="match status" value="1"/>
</dbReference>
<reference evidence="10 11" key="1">
    <citation type="submission" date="2018-06" db="EMBL/GenBank/DDBJ databases">
        <authorList>
            <consortium name="Pathogen Informatics"/>
            <person name="Doyle S."/>
        </authorList>
    </citation>
    <scope>NUCLEOTIDE SEQUENCE [LARGE SCALE GENOMIC DNA]</scope>
    <source>
        <strain evidence="10 11">NCTC13149</strain>
    </source>
</reference>
<dbReference type="InterPro" id="IPR011053">
    <property type="entry name" value="Single_hybrid_motif"/>
</dbReference>
<feature type="domain" description="Lipoyl-binding" evidence="9">
    <location>
        <begin position="56"/>
        <end position="132"/>
    </location>
</feature>
<dbReference type="PROSITE" id="PS00188">
    <property type="entry name" value="BIOTIN"/>
    <property type="match status" value="1"/>
</dbReference>
<dbReference type="InterPro" id="IPR000089">
    <property type="entry name" value="Biotin_lipoyl"/>
</dbReference>
<protein>
    <recommendedName>
        <fullName evidence="2 8">Biotin carboxyl carrier protein of acetyl-CoA carboxylase</fullName>
    </recommendedName>
</protein>
<evidence type="ECO:0000313" key="10">
    <source>
        <dbReference type="EMBL" id="SUB56580.1"/>
    </source>
</evidence>
<dbReference type="UniPathway" id="UPA00094"/>
<keyword evidence="3 8" id="KW-0444">Lipid biosynthesis</keyword>
<evidence type="ECO:0000313" key="11">
    <source>
        <dbReference type="Proteomes" id="UP000255517"/>
    </source>
</evidence>
<dbReference type="InterPro" id="IPR050709">
    <property type="entry name" value="Biotin_Carboxyl_Carrier/Decarb"/>
</dbReference>
<dbReference type="PANTHER" id="PTHR45266:SF3">
    <property type="entry name" value="OXALOACETATE DECARBOXYLASE ALPHA CHAIN"/>
    <property type="match status" value="1"/>
</dbReference>
<proteinExistence type="predicted"/>
<keyword evidence="6 8" id="KW-0275">Fatty acid biosynthesis</keyword>
<keyword evidence="7 8" id="KW-0092">Biotin</keyword>
<organism evidence="10 11">
    <name type="scientific">Peptoniphilus lacrimalis</name>
    <dbReference type="NCBI Taxonomy" id="33031"/>
    <lineage>
        <taxon>Bacteria</taxon>
        <taxon>Bacillati</taxon>
        <taxon>Bacillota</taxon>
        <taxon>Tissierellia</taxon>
        <taxon>Tissierellales</taxon>
        <taxon>Peptoniphilaceae</taxon>
        <taxon>Peptoniphilus</taxon>
    </lineage>
</organism>
<dbReference type="SUPFAM" id="SSF51230">
    <property type="entry name" value="Single hybrid motif"/>
    <property type="match status" value="1"/>
</dbReference>
<comment type="function">
    <text evidence="8">This protein is a component of the acetyl coenzyme A carboxylase complex; first, biotin carboxylase catalyzes the carboxylation of the carrier protein and then the transcarboxylase transfers the carboxyl group to form malonyl-CoA.</text>
</comment>
<dbReference type="STRING" id="1122949.GCA_000378725_00921"/>
<evidence type="ECO:0000256" key="5">
    <source>
        <dbReference type="ARBA" id="ARBA00023098"/>
    </source>
</evidence>
<dbReference type="RefSeq" id="WP_019034728.1">
    <property type="nucleotide sequence ID" value="NZ_UGSZ01000001.1"/>
</dbReference>
<evidence type="ECO:0000259" key="9">
    <source>
        <dbReference type="PROSITE" id="PS50968"/>
    </source>
</evidence>
<comment type="pathway">
    <text evidence="1 8">Lipid metabolism; fatty acid biosynthesis.</text>
</comment>
<dbReference type="PRINTS" id="PR01071">
    <property type="entry name" value="ACOABIOTINCC"/>
</dbReference>
<dbReference type="GO" id="GO:0003989">
    <property type="term" value="F:acetyl-CoA carboxylase activity"/>
    <property type="evidence" value="ECO:0007669"/>
    <property type="project" value="InterPro"/>
</dbReference>
<evidence type="ECO:0000256" key="1">
    <source>
        <dbReference type="ARBA" id="ARBA00005194"/>
    </source>
</evidence>
<dbReference type="OrthoDB" id="9811735at2"/>
<evidence type="ECO:0000256" key="2">
    <source>
        <dbReference type="ARBA" id="ARBA00017562"/>
    </source>
</evidence>